<dbReference type="GO" id="GO:0005634">
    <property type="term" value="C:nucleus"/>
    <property type="evidence" value="ECO:0007669"/>
    <property type="project" value="UniProtKB-SubCell"/>
</dbReference>
<name>A0AAY3ZTQ8_9TELE</name>
<feature type="region of interest" description="Disordered" evidence="13">
    <location>
        <begin position="970"/>
        <end position="1020"/>
    </location>
</feature>
<keyword evidence="11" id="KW-0539">Nucleus</keyword>
<feature type="compositionally biased region" description="Polar residues" evidence="13">
    <location>
        <begin position="1007"/>
        <end position="1020"/>
    </location>
</feature>
<keyword evidence="9" id="KW-0238">DNA-binding</keyword>
<feature type="region of interest" description="Disordered" evidence="13">
    <location>
        <begin position="1844"/>
        <end position="1863"/>
    </location>
</feature>
<dbReference type="InterPro" id="IPR057986">
    <property type="entry name" value="TPR_Rlf/292/654"/>
</dbReference>
<dbReference type="Pfam" id="PF25420">
    <property type="entry name" value="zf-C2H2_ZN292"/>
    <property type="match status" value="1"/>
</dbReference>
<feature type="compositionally biased region" description="Acidic residues" evidence="13">
    <location>
        <begin position="495"/>
        <end position="518"/>
    </location>
</feature>
<feature type="region of interest" description="Disordered" evidence="13">
    <location>
        <begin position="1047"/>
        <end position="1106"/>
    </location>
</feature>
<feature type="domain" description="C2H2-type" evidence="14">
    <location>
        <begin position="706"/>
        <end position="736"/>
    </location>
</feature>
<proteinExistence type="inferred from homology"/>
<dbReference type="PANTHER" id="PTHR15507:SF18">
    <property type="entry name" value="ZINC FINGER PROTEIN RLF"/>
    <property type="match status" value="1"/>
</dbReference>
<evidence type="ECO:0000256" key="10">
    <source>
        <dbReference type="ARBA" id="ARBA00023163"/>
    </source>
</evidence>
<feature type="compositionally biased region" description="Acidic residues" evidence="13">
    <location>
        <begin position="470"/>
        <end position="482"/>
    </location>
</feature>
<evidence type="ECO:0000256" key="1">
    <source>
        <dbReference type="ARBA" id="ARBA00004123"/>
    </source>
</evidence>
<dbReference type="PANTHER" id="PTHR15507">
    <property type="entry name" value="ZINC FINGER PROTEIN RLF"/>
    <property type="match status" value="1"/>
</dbReference>
<feature type="domain" description="C2H2-type" evidence="14">
    <location>
        <begin position="1428"/>
        <end position="1456"/>
    </location>
</feature>
<accession>A0AAY3ZTQ8</accession>
<feature type="region of interest" description="Disordered" evidence="13">
    <location>
        <begin position="1663"/>
        <end position="1698"/>
    </location>
</feature>
<dbReference type="InterPro" id="IPR052251">
    <property type="entry name" value="GH-ZnFinger_Regulators"/>
</dbReference>
<evidence type="ECO:0000313" key="15">
    <source>
        <dbReference type="Ensembl" id="ENSDCDP00010000383.1"/>
    </source>
</evidence>
<dbReference type="SUPFAM" id="SSF57667">
    <property type="entry name" value="beta-beta-alpha zinc fingers"/>
    <property type="match status" value="2"/>
</dbReference>
<dbReference type="GeneID" id="114791988"/>
<dbReference type="GO" id="GO:0008270">
    <property type="term" value="F:zinc ion binding"/>
    <property type="evidence" value="ECO:0007669"/>
    <property type="project" value="UniProtKB-KW"/>
</dbReference>
<feature type="region of interest" description="Disordered" evidence="13">
    <location>
        <begin position="1535"/>
        <end position="1569"/>
    </location>
</feature>
<dbReference type="RefSeq" id="XP_028838475.1">
    <property type="nucleotide sequence ID" value="XM_028982642.1"/>
</dbReference>
<keyword evidence="4" id="KW-0479">Metal-binding</keyword>
<dbReference type="Proteomes" id="UP000694580">
    <property type="component" value="Chromosome 1"/>
</dbReference>
<feature type="compositionally biased region" description="Low complexity" evidence="13">
    <location>
        <begin position="1052"/>
        <end position="1072"/>
    </location>
</feature>
<dbReference type="Ensembl" id="ENSDCDT00010000392.1">
    <property type="protein sequence ID" value="ENSDCDP00010000383.1"/>
    <property type="gene ID" value="ENSDCDG00010000199.1"/>
</dbReference>
<evidence type="ECO:0000256" key="3">
    <source>
        <dbReference type="ARBA" id="ARBA00022553"/>
    </source>
</evidence>
<comment type="similarity">
    <text evidence="2">Belongs to the krueppel C2H2-type zinc-finger protein family.</text>
</comment>
<dbReference type="PROSITE" id="PS00028">
    <property type="entry name" value="ZINC_FINGER_C2H2_1"/>
    <property type="match status" value="13"/>
</dbReference>
<reference evidence="15 16" key="1">
    <citation type="submission" date="2020-06" db="EMBL/GenBank/DDBJ databases">
        <authorList>
            <consortium name="Wellcome Sanger Institute Data Sharing"/>
        </authorList>
    </citation>
    <scope>NUCLEOTIDE SEQUENCE [LARGE SCALE GENOMIC DNA]</scope>
</reference>
<evidence type="ECO:0000256" key="13">
    <source>
        <dbReference type="SAM" id="MobiDB-lite"/>
    </source>
</evidence>
<feature type="region of interest" description="Disordered" evidence="13">
    <location>
        <begin position="1714"/>
        <end position="1748"/>
    </location>
</feature>
<keyword evidence="6 12" id="KW-0863">Zinc-finger</keyword>
<feature type="domain" description="C2H2-type" evidence="14">
    <location>
        <begin position="589"/>
        <end position="618"/>
    </location>
</feature>
<evidence type="ECO:0000256" key="2">
    <source>
        <dbReference type="ARBA" id="ARBA00006991"/>
    </source>
</evidence>
<dbReference type="InterPro" id="IPR058902">
    <property type="entry name" value="zf_C2H2_ZNF292/Rlf"/>
</dbReference>
<dbReference type="GO" id="GO:0003677">
    <property type="term" value="F:DNA binding"/>
    <property type="evidence" value="ECO:0007669"/>
    <property type="project" value="UniProtKB-KW"/>
</dbReference>
<keyword evidence="8" id="KW-0805">Transcription regulation</keyword>
<feature type="region of interest" description="Disordered" evidence="13">
    <location>
        <begin position="609"/>
        <end position="631"/>
    </location>
</feature>
<dbReference type="Pfam" id="PF25580">
    <property type="entry name" value="TPR_Rlf"/>
    <property type="match status" value="1"/>
</dbReference>
<feature type="region of interest" description="Disordered" evidence="13">
    <location>
        <begin position="1265"/>
        <end position="1293"/>
    </location>
</feature>
<organism evidence="15 16">
    <name type="scientific">Denticeps clupeoides</name>
    <name type="common">denticle herring</name>
    <dbReference type="NCBI Taxonomy" id="299321"/>
    <lineage>
        <taxon>Eukaryota</taxon>
        <taxon>Metazoa</taxon>
        <taxon>Chordata</taxon>
        <taxon>Craniata</taxon>
        <taxon>Vertebrata</taxon>
        <taxon>Euteleostomi</taxon>
        <taxon>Actinopterygii</taxon>
        <taxon>Neopterygii</taxon>
        <taxon>Teleostei</taxon>
        <taxon>Clupei</taxon>
        <taxon>Clupeiformes</taxon>
        <taxon>Denticipitoidei</taxon>
        <taxon>Denticipitidae</taxon>
        <taxon>Denticeps</taxon>
    </lineage>
</organism>
<dbReference type="Pfam" id="PF26218">
    <property type="entry name" value="zf_C2H2_ZNF292"/>
    <property type="match status" value="1"/>
</dbReference>
<evidence type="ECO:0000256" key="5">
    <source>
        <dbReference type="ARBA" id="ARBA00022737"/>
    </source>
</evidence>
<evidence type="ECO:0000256" key="8">
    <source>
        <dbReference type="ARBA" id="ARBA00023015"/>
    </source>
</evidence>
<evidence type="ECO:0000256" key="9">
    <source>
        <dbReference type="ARBA" id="ARBA00023125"/>
    </source>
</evidence>
<feature type="compositionally biased region" description="Basic and acidic residues" evidence="13">
    <location>
        <begin position="1717"/>
        <end position="1734"/>
    </location>
</feature>
<feature type="domain" description="C2H2-type" evidence="14">
    <location>
        <begin position="939"/>
        <end position="969"/>
    </location>
</feature>
<feature type="compositionally biased region" description="Basic and acidic residues" evidence="13">
    <location>
        <begin position="970"/>
        <end position="995"/>
    </location>
</feature>
<keyword evidence="5" id="KW-0677">Repeat</keyword>
<feature type="domain" description="C2H2-type" evidence="14">
    <location>
        <begin position="749"/>
        <end position="776"/>
    </location>
</feature>
<evidence type="ECO:0000256" key="11">
    <source>
        <dbReference type="ARBA" id="ARBA00023242"/>
    </source>
</evidence>
<keyword evidence="10" id="KW-0804">Transcription</keyword>
<dbReference type="GO" id="GO:0000981">
    <property type="term" value="F:DNA-binding transcription factor activity, RNA polymerase II-specific"/>
    <property type="evidence" value="ECO:0007669"/>
    <property type="project" value="TreeGrafter"/>
</dbReference>
<feature type="region of interest" description="Disordered" evidence="13">
    <location>
        <begin position="470"/>
        <end position="520"/>
    </location>
</feature>
<dbReference type="SMART" id="SM00355">
    <property type="entry name" value="ZnF_C2H2"/>
    <property type="match status" value="15"/>
</dbReference>
<dbReference type="Gene3D" id="3.30.160.60">
    <property type="entry name" value="Classic Zinc Finger"/>
    <property type="match status" value="5"/>
</dbReference>
<dbReference type="Pfam" id="PF00096">
    <property type="entry name" value="zf-C2H2"/>
    <property type="match status" value="1"/>
</dbReference>
<feature type="domain" description="C2H2-type" evidence="14">
    <location>
        <begin position="1375"/>
        <end position="1405"/>
    </location>
</feature>
<dbReference type="GeneTree" id="ENSGT00950000183034"/>
<dbReference type="InterPro" id="IPR013087">
    <property type="entry name" value="Znf_C2H2_type"/>
</dbReference>
<reference evidence="15" key="2">
    <citation type="submission" date="2025-08" db="UniProtKB">
        <authorList>
            <consortium name="Ensembl"/>
        </authorList>
    </citation>
    <scope>IDENTIFICATION</scope>
</reference>
<evidence type="ECO:0000256" key="6">
    <source>
        <dbReference type="ARBA" id="ARBA00022771"/>
    </source>
</evidence>
<keyword evidence="3" id="KW-0597">Phosphoprotein</keyword>
<evidence type="ECO:0000256" key="4">
    <source>
        <dbReference type="ARBA" id="ARBA00022723"/>
    </source>
</evidence>
<dbReference type="PROSITE" id="PS50157">
    <property type="entry name" value="ZINC_FINGER_C2H2_2"/>
    <property type="match status" value="9"/>
</dbReference>
<feature type="domain" description="C2H2-type" evidence="14">
    <location>
        <begin position="1318"/>
        <end position="1348"/>
    </location>
</feature>
<dbReference type="InterPro" id="IPR036236">
    <property type="entry name" value="Znf_C2H2_sf"/>
</dbReference>
<sequence length="1941" mass="220587">MADGASESEPDWGERIMHSAEDTFLVMDSLQATLQRLECELRQQDVSEKASGEYCNNFCQALMHYAGSRNSIEHGLALLEVYCLSINCFAAARPHLTAASDNVALVLKRLALSCFELLLSVPISDIPYHAWMQFHHSVQVAHDSLIEYGSTDLQALVHITQGGGPWEIPVLRNLLEGQPMDTQELNGLIALEGESFMEMRIKHLEKYGEVEKALALNKACANCNLIPNQGTFRYNFVSQMCKLLPNDEAIMEISRLDGKDVLDLICNMETDGDENTAFILCTTYFTQQLQQENLNCAWELTLLWSKLQRRLELSLESFLERCLQFGAIAKTAHHLLFLIQVVQTEAVHLGLPISVQLCVKALQLPGQADPETKMAVCKTVACLLCEDLEVLRACQLTEFLLGPSQLALASVEELYVQPDQKYDEESSIIPNSLRCELLLALKAHWPFDPEFWDWKTLRRCCVRLLGLEPEEEEEEEEEEEPSQEVNLPLEIKDVEWEEEKEDDEDAEEQQDSDDEVSEETCSINNCGDEIDCTRKTEENPKLSPSKKTGCSERYLRWQKYKIYCQLCEKEVIEARFFHHCRKHVKNGVFTCPVCLQTFHGKQEFVSHTSQHIHMPNKVSRPPKKKKAKRRVDLEKEMEEDELDELEPAEMALDPSLWTYYQSTQDPDVLDHILEQTDSLPKKPEDQDHITFEYISTHFELQDREVYPCPATNCSKNFRLFKYLSVHLKAEHEDADESVRHYFAMKDRREKCPFCRRHFVTAYHHRRHRRVHYGERPYMCAVSDCGARFNTTSELVAHKQGHGFRLSYRCELQGCSLSFCDLGQLYHHEAQHFRDAAYNCTGPGCKKFYYSRKEFLKHLATHGISFTEEDFEEQRKSKRKLVDPVMEEVSMTNMAAVTSVVNGIQEHSSSAGSLPSRNLDCKGLTGALTHVAVCFDGKMFTCGFENCGKTFTKARDVQRHLKCVHPEQLAAEEKGHKKLEKSSKFKATKTDERAQDVDLPSPGPSPEDVSTINLVNPPTSESNITPEDLLCDILLGLRELSLNCSSPRKACQPISKVTPVPSPPTTSARSSSKPNKKTESDSTCQSEVETATSLPQEGEAQSADTESQTNNLISSFLVLSTNKPYTCDVKGCSYQSVTSRALLRHYVTKHDYSKEEVKATKKFLSHMFRPFKCHLCPKSYKQKKELRLHYLQMHKISEIVLEQMSCSVKRREEAKEAEQPKARVKQNLQKEKLEGDTSNCNTWLQKFQKKTPWVWRKLGWENGLASENRSGPLKGPASPQDHCEGEVTVDSSASEGRGSRRLVAKAKLCYILTKYQKPYHCVLKDCSSTFTKRCSLVRHLQTVHHYNRSQLCLEHEQDRDLQGIGAKKESAKPPRFPCKHNGCTKHFYSANSLWRHHRYEHHGSGKALSSQFSPSEKSTCLSEEPVPRFKCAQCNASYHLNSSLQRHNNNVHGRRSIPDPQSQQVRCEFEGCTRVFALQSNYKQHVFYRHYDYYDSLVLQLHNTQTKDGSASGCQKKLIVTCPKLPLRQSLRHCPKSQETIQQEDRVEAADEERVPESSEKSTKQSSKHRPLVFRTHEEALQMCQDRCLPEAYPCMVQDCDSVVTLFRSIRRHYVNCHKMSRFQFSRNQDKLAFTAEQLEELIQKKSVLPEASPTGVLKIECQAESENPGGPPHPMSLNSNTGDKSDGQDGLVFSEKTPSESNVLVAADDLLYGEPSSHAEDVPAANDHNDEDGSQRQSPPPPLIHALPLDLSPPPNLRIAVDECLVSLKESGAKLVSISSVPARQPLKRKNELSEPLTPATHAPNPMDVHAHTLTPCTFDLGAYKPMGFESSFLKFIQESKAKDEQHGLRPLHPHAKPRRDSHWRNCSVKENNERGALLTRSRRSRSAPLKPLHSPSEFGCVQDLSDILDNALTSCDDEAIKQLQYLRPVVVLERSKIFTS</sequence>
<reference evidence="15" key="3">
    <citation type="submission" date="2025-09" db="UniProtKB">
        <authorList>
            <consortium name="Ensembl"/>
        </authorList>
    </citation>
    <scope>IDENTIFICATION</scope>
</reference>
<comment type="subcellular location">
    <subcellularLocation>
        <location evidence="1">Nucleus</location>
    </subcellularLocation>
</comment>
<feature type="compositionally biased region" description="Basic residues" evidence="13">
    <location>
        <begin position="620"/>
        <end position="629"/>
    </location>
</feature>
<evidence type="ECO:0000259" key="14">
    <source>
        <dbReference type="PROSITE" id="PS50157"/>
    </source>
</evidence>
<feature type="domain" description="C2H2-type" evidence="14">
    <location>
        <begin position="1170"/>
        <end position="1193"/>
    </location>
</feature>
<feature type="compositionally biased region" description="Basic and acidic residues" evidence="13">
    <location>
        <begin position="1542"/>
        <end position="1562"/>
    </location>
</feature>
<feature type="compositionally biased region" description="Polar residues" evidence="13">
    <location>
        <begin position="1080"/>
        <end position="1094"/>
    </location>
</feature>
<gene>
    <name evidence="15" type="primary">RLF</name>
</gene>
<keyword evidence="7" id="KW-0862">Zinc</keyword>
<evidence type="ECO:0000256" key="12">
    <source>
        <dbReference type="PROSITE-ProRule" id="PRU00042"/>
    </source>
</evidence>
<evidence type="ECO:0000313" key="16">
    <source>
        <dbReference type="Proteomes" id="UP000694580"/>
    </source>
</evidence>
<protein>
    <recommendedName>
        <fullName evidence="14">C2H2-type domain-containing protein</fullName>
    </recommendedName>
</protein>
<evidence type="ECO:0000256" key="7">
    <source>
        <dbReference type="ARBA" id="ARBA00022833"/>
    </source>
</evidence>
<keyword evidence="16" id="KW-1185">Reference proteome</keyword>
<feature type="domain" description="C2H2-type" evidence="14">
    <location>
        <begin position="777"/>
        <end position="801"/>
    </location>
</feature>